<evidence type="ECO:0000313" key="4">
    <source>
        <dbReference type="EMBL" id="ALG84289.1"/>
    </source>
</evidence>
<gene>
    <name evidence="4" type="ORF">ACH46_06955</name>
</gene>
<accession>A0A0N9MND8</accession>
<dbReference type="PROSITE" id="PS51318">
    <property type="entry name" value="TAT"/>
    <property type="match status" value="1"/>
</dbReference>
<dbReference type="InterPro" id="IPR050490">
    <property type="entry name" value="Bact_solute-bd_prot1"/>
</dbReference>
<name>A0A0N9MND8_9ACTN</name>
<evidence type="ECO:0000313" key="5">
    <source>
        <dbReference type="Proteomes" id="UP000063789"/>
    </source>
</evidence>
<dbReference type="PANTHER" id="PTHR43649:SF34">
    <property type="entry name" value="ABC TRANSPORTER PERIPLASMIC-BINDING PROTEIN YCJN-RELATED"/>
    <property type="match status" value="1"/>
</dbReference>
<proteinExistence type="inferred from homology"/>
<dbReference type="Pfam" id="PF01547">
    <property type="entry name" value="SBP_bac_1"/>
    <property type="match status" value="1"/>
</dbReference>
<comment type="similarity">
    <text evidence="1">Belongs to the bacterial solute-binding protein 1 family.</text>
</comment>
<evidence type="ECO:0000256" key="3">
    <source>
        <dbReference type="ARBA" id="ARBA00022729"/>
    </source>
</evidence>
<dbReference type="InterPro" id="IPR006311">
    <property type="entry name" value="TAT_signal"/>
</dbReference>
<dbReference type="KEGG" id="goq:ACH46_06955"/>
<dbReference type="AlphaFoldDB" id="A0A0N9MND8"/>
<keyword evidence="5" id="KW-1185">Reference proteome</keyword>
<reference evidence="5" key="1">
    <citation type="submission" date="2015-06" db="EMBL/GenBank/DDBJ databases">
        <title>Complete genome sequence and metabolic analysis of phthalate degradation pathway in Gordonia sp. QH-11.</title>
        <authorList>
            <person name="Jin D."/>
            <person name="Kong X."/>
            <person name="Bai Z."/>
        </authorList>
    </citation>
    <scope>NUCLEOTIDE SEQUENCE [LARGE SCALE GENOMIC DNA]</scope>
    <source>
        <strain evidence="5">QH-11</strain>
    </source>
</reference>
<evidence type="ECO:0000256" key="2">
    <source>
        <dbReference type="ARBA" id="ARBA00022448"/>
    </source>
</evidence>
<dbReference type="PANTHER" id="PTHR43649">
    <property type="entry name" value="ARABINOSE-BINDING PROTEIN-RELATED"/>
    <property type="match status" value="1"/>
</dbReference>
<dbReference type="RefSeq" id="WP_062392270.1">
    <property type="nucleotide sequence ID" value="NZ_CP011853.1"/>
</dbReference>
<evidence type="ECO:0000256" key="1">
    <source>
        <dbReference type="ARBA" id="ARBA00008520"/>
    </source>
</evidence>
<dbReference type="EMBL" id="CP011853">
    <property type="protein sequence ID" value="ALG84289.1"/>
    <property type="molecule type" value="Genomic_DNA"/>
</dbReference>
<dbReference type="STRING" id="1136941.ACH46_06955"/>
<keyword evidence="3" id="KW-0732">Signal</keyword>
<dbReference type="PATRIC" id="fig|1136941.3.peg.1426"/>
<sequence length="494" mass="52874">MSKGYSAPEGHSGASPGRTRRKLVTRLAATAAAAAAAAPLLAGCSTGFEQGVINVYAAADGFDFVKQQAATCTEESGGKYRIQANVLPKGADDQRLQLARRLAGNDHTMDLMAMDVVWTAEFANAGWVVPVPDDLAAEVEKTNLAGPRETAMWKGPGDSEKRLYALPLWTNTQLLWYRPDLMKDTLGSSKPPKTWDQLLEDTQAIADKGGPSQIMVQAKQYEGLMVWFNSLLTSAGGTVLDPNDPSKVTLNDTPEHRAATVKALQVMRAVATAPGRDPSITQSDEGTARLGMETGKAAFELNWPFVWASARTNGATGDVAFLKDILSPYKDLLTNEDNPPTDAQLAPINKKMQKRFNFAAYPGVYPDKPARSAIGGFNLAVASTSKQPALAFEAGKCLTSESAQKMYAVSGGTPPTIASIYDDKEFKLAYPMGAEIRKALDDAGATRPASPQYQAISTLVTATLSPVDSWDPETMVDKLAEQVQRAIDGEGIIP</sequence>
<dbReference type="Gene3D" id="3.40.190.10">
    <property type="entry name" value="Periplasmic binding protein-like II"/>
    <property type="match status" value="1"/>
</dbReference>
<protein>
    <submittedName>
        <fullName evidence="4">ABC transporter substrate-binding protein</fullName>
    </submittedName>
</protein>
<organism evidence="4 5">
    <name type="scientific">Gordonia phthalatica</name>
    <dbReference type="NCBI Taxonomy" id="1136941"/>
    <lineage>
        <taxon>Bacteria</taxon>
        <taxon>Bacillati</taxon>
        <taxon>Actinomycetota</taxon>
        <taxon>Actinomycetes</taxon>
        <taxon>Mycobacteriales</taxon>
        <taxon>Gordoniaceae</taxon>
        <taxon>Gordonia</taxon>
    </lineage>
</organism>
<dbReference type="CDD" id="cd14750">
    <property type="entry name" value="PBP2_TMBP"/>
    <property type="match status" value="1"/>
</dbReference>
<dbReference type="Proteomes" id="UP000063789">
    <property type="component" value="Chromosome"/>
</dbReference>
<dbReference type="InterPro" id="IPR006059">
    <property type="entry name" value="SBP"/>
</dbReference>
<keyword evidence="2" id="KW-0813">Transport</keyword>
<reference evidence="4 5" key="2">
    <citation type="journal article" date="2017" name="Int. J. Syst. Evol. Microbiol.">
        <title>Gordonia phthalatica sp. nov., a di-n-butyl phthalate-degrading bacterium isolated from activated sludge.</title>
        <authorList>
            <person name="Jin D."/>
            <person name="Kong X."/>
            <person name="Jia M."/>
            <person name="Yu X."/>
            <person name="Wang X."/>
            <person name="Zhuang X."/>
            <person name="Deng Y."/>
            <person name="Bai Z."/>
        </authorList>
    </citation>
    <scope>NUCLEOTIDE SEQUENCE [LARGE SCALE GENOMIC DNA]</scope>
    <source>
        <strain evidence="4 5">QH-11</strain>
    </source>
</reference>
<dbReference type="SUPFAM" id="SSF53850">
    <property type="entry name" value="Periplasmic binding protein-like II"/>
    <property type="match status" value="1"/>
</dbReference>
<dbReference type="OrthoDB" id="3495561at2"/>